<gene>
    <name evidence="1" type="ORF">N0F65_003834</name>
</gene>
<accession>A0AAV2YTT8</accession>
<comment type="caution">
    <text evidence="1">The sequence shown here is derived from an EMBL/GenBank/DDBJ whole genome shotgun (WGS) entry which is preliminary data.</text>
</comment>
<dbReference type="AlphaFoldDB" id="A0AAV2YTT8"/>
<reference evidence="1" key="2">
    <citation type="journal article" date="2023" name="Microbiol Resour">
        <title>Decontamination and Annotation of the Draft Genome Sequence of the Oomycete Lagenidium giganteum ARSEF 373.</title>
        <authorList>
            <person name="Morgan W.R."/>
            <person name="Tartar A."/>
        </authorList>
    </citation>
    <scope>NUCLEOTIDE SEQUENCE</scope>
    <source>
        <strain evidence="1">ARSEF 373</strain>
    </source>
</reference>
<reference evidence="1" key="1">
    <citation type="submission" date="2022-11" db="EMBL/GenBank/DDBJ databases">
        <authorList>
            <person name="Morgan W.R."/>
            <person name="Tartar A."/>
        </authorList>
    </citation>
    <scope>NUCLEOTIDE SEQUENCE</scope>
    <source>
        <strain evidence="1">ARSEF 373</strain>
    </source>
</reference>
<keyword evidence="2" id="KW-1185">Reference proteome</keyword>
<dbReference type="Proteomes" id="UP001146120">
    <property type="component" value="Unassembled WGS sequence"/>
</dbReference>
<protein>
    <recommendedName>
        <fullName evidence="3">Peptidase A2 domain-containing protein</fullName>
    </recommendedName>
</protein>
<dbReference type="EMBL" id="DAKRPA010000143">
    <property type="protein sequence ID" value="DAZ97203.1"/>
    <property type="molecule type" value="Genomic_DNA"/>
</dbReference>
<name>A0AAV2YTT8_9STRA</name>
<proteinExistence type="predicted"/>
<sequence length="90" mass="9577">MEDPSWNVTSKGEERAKETGTIAAEVEGLELEHVLIDSGADAYIVSQGFIDALQKRGAFVALASTPPVNLSPMGDTSITVNRKVRFAAVT</sequence>
<evidence type="ECO:0000313" key="1">
    <source>
        <dbReference type="EMBL" id="DAZ97203.1"/>
    </source>
</evidence>
<organism evidence="1 2">
    <name type="scientific">Lagenidium giganteum</name>
    <dbReference type="NCBI Taxonomy" id="4803"/>
    <lineage>
        <taxon>Eukaryota</taxon>
        <taxon>Sar</taxon>
        <taxon>Stramenopiles</taxon>
        <taxon>Oomycota</taxon>
        <taxon>Peronosporomycetes</taxon>
        <taxon>Pythiales</taxon>
        <taxon>Pythiaceae</taxon>
    </lineage>
</organism>
<evidence type="ECO:0000313" key="2">
    <source>
        <dbReference type="Proteomes" id="UP001146120"/>
    </source>
</evidence>
<evidence type="ECO:0008006" key="3">
    <source>
        <dbReference type="Google" id="ProtNLM"/>
    </source>
</evidence>